<evidence type="ECO:0000313" key="1">
    <source>
        <dbReference type="EMBL" id="EBY1029318.1"/>
    </source>
</evidence>
<proteinExistence type="predicted"/>
<dbReference type="AlphaFoldDB" id="A0A5X6LCE4"/>
<sequence>MLDNFIGARYDKPPGRCDTMESLLRDAVSTINDFRPLQPPEITVFRVDRTRPAQADAQYSRLRECALSLVPAATARSGRINP</sequence>
<reference evidence="1" key="1">
    <citation type="submission" date="2018-07" db="EMBL/GenBank/DDBJ databases">
        <authorList>
            <person name="Ashton P.M."/>
            <person name="Dallman T."/>
            <person name="Nair S."/>
            <person name="De Pinna E."/>
            <person name="Peters T."/>
            <person name="Grant K."/>
        </authorList>
    </citation>
    <scope>NUCLEOTIDE SEQUENCE</scope>
    <source>
        <strain evidence="1">513302</strain>
    </source>
</reference>
<protein>
    <submittedName>
        <fullName evidence="1">Uncharacterized protein</fullName>
    </submittedName>
</protein>
<gene>
    <name evidence="1" type="ORF">DUV00_18965</name>
</gene>
<dbReference type="EMBL" id="AAHNDN010000040">
    <property type="protein sequence ID" value="EBY1029318.1"/>
    <property type="molecule type" value="Genomic_DNA"/>
</dbReference>
<organism evidence="1">
    <name type="scientific">Salmonella newport</name>
    <dbReference type="NCBI Taxonomy" id="108619"/>
    <lineage>
        <taxon>Bacteria</taxon>
        <taxon>Pseudomonadati</taxon>
        <taxon>Pseudomonadota</taxon>
        <taxon>Gammaproteobacteria</taxon>
        <taxon>Enterobacterales</taxon>
        <taxon>Enterobacteriaceae</taxon>
        <taxon>Salmonella</taxon>
    </lineage>
</organism>
<accession>A0A5X6LCE4</accession>
<name>A0A5X6LCE4_SALNE</name>
<comment type="caution">
    <text evidence="1">The sequence shown here is derived from an EMBL/GenBank/DDBJ whole genome shotgun (WGS) entry which is preliminary data.</text>
</comment>